<dbReference type="STRING" id="880072.Desac_1495"/>
<keyword evidence="2" id="KW-1185">Reference proteome</keyword>
<dbReference type="RefSeq" id="WP_013706460.1">
    <property type="nucleotide sequence ID" value="NC_015388.1"/>
</dbReference>
<name>F2NCR9_DESAR</name>
<reference evidence="2" key="2">
    <citation type="submission" date="2011-03" db="EMBL/GenBank/DDBJ databases">
        <title>The complete genome of Desulfobacca acetoxidans DSM 11109.</title>
        <authorList>
            <consortium name="US DOE Joint Genome Institute (JGI-PGF)"/>
            <person name="Lucas S."/>
            <person name="Copeland A."/>
            <person name="Lapidus A."/>
            <person name="Bruce D."/>
            <person name="Goodwin L."/>
            <person name="Pitluck S."/>
            <person name="Peters L."/>
            <person name="Kyrpides N."/>
            <person name="Mavromatis K."/>
            <person name="Ivanova N."/>
            <person name="Ovchinnikova G."/>
            <person name="Teshima H."/>
            <person name="Detter J.C."/>
            <person name="Han C."/>
            <person name="Land M."/>
            <person name="Hauser L."/>
            <person name="Markowitz V."/>
            <person name="Cheng J.-F."/>
            <person name="Hugenholtz P."/>
            <person name="Woyke T."/>
            <person name="Wu D."/>
            <person name="Spring S."/>
            <person name="Schueler E."/>
            <person name="Brambilla E."/>
            <person name="Klenk H.-P."/>
            <person name="Eisen J.A."/>
        </authorList>
    </citation>
    <scope>NUCLEOTIDE SEQUENCE [LARGE SCALE GENOMIC DNA]</scope>
    <source>
        <strain evidence="2">ATCC 700848 / DSM 11109 / ASRB2</strain>
    </source>
</reference>
<dbReference type="EMBL" id="CP002629">
    <property type="protein sequence ID" value="AEB09350.1"/>
    <property type="molecule type" value="Genomic_DNA"/>
</dbReference>
<gene>
    <name evidence="1" type="ordered locus">Desac_1495</name>
</gene>
<dbReference type="KEGG" id="dao:Desac_1495"/>
<protein>
    <submittedName>
        <fullName evidence="1">Uncharacterized protein</fullName>
    </submittedName>
</protein>
<evidence type="ECO:0000313" key="1">
    <source>
        <dbReference type="EMBL" id="AEB09350.1"/>
    </source>
</evidence>
<dbReference type="AlphaFoldDB" id="F2NCR9"/>
<evidence type="ECO:0000313" key="2">
    <source>
        <dbReference type="Proteomes" id="UP000000483"/>
    </source>
</evidence>
<dbReference type="HOGENOM" id="CLU_789228_0_0_7"/>
<proteinExistence type="predicted"/>
<reference evidence="1 2" key="1">
    <citation type="journal article" date="2011" name="Stand. Genomic Sci.">
        <title>Complete genome sequence of the acetate-degrading sulfate reducer Desulfobacca acetoxidans type strain (ASRB2).</title>
        <authorList>
            <person name="Goker M."/>
            <person name="Teshima H."/>
            <person name="Lapidus A."/>
            <person name="Nolan M."/>
            <person name="Lucas S."/>
            <person name="Hammon N."/>
            <person name="Deshpande S."/>
            <person name="Cheng J.F."/>
            <person name="Tapia R."/>
            <person name="Han C."/>
            <person name="Goodwin L."/>
            <person name="Pitluck S."/>
            <person name="Huntemann M."/>
            <person name="Liolios K."/>
            <person name="Ivanova N."/>
            <person name="Pagani I."/>
            <person name="Mavromatis K."/>
            <person name="Ovchinikova G."/>
            <person name="Pati A."/>
            <person name="Chen A."/>
            <person name="Palaniappan K."/>
            <person name="Land M."/>
            <person name="Hauser L."/>
            <person name="Brambilla E.M."/>
            <person name="Rohde M."/>
            <person name="Spring S."/>
            <person name="Detter J.C."/>
            <person name="Woyke T."/>
            <person name="Bristow J."/>
            <person name="Eisen J.A."/>
            <person name="Markowitz V."/>
            <person name="Hugenholtz P."/>
            <person name="Kyrpides N.C."/>
            <person name="Klenk H.P."/>
        </authorList>
    </citation>
    <scope>NUCLEOTIDE SEQUENCE [LARGE SCALE GENOMIC DNA]</scope>
    <source>
        <strain evidence="2">ATCC 700848 / DSM 11109 / ASRB2</strain>
    </source>
</reference>
<accession>F2NCR9</accession>
<dbReference type="Proteomes" id="UP000000483">
    <property type="component" value="Chromosome"/>
</dbReference>
<sequence length="351" mass="38120">MGLADLPQSKWGGGTGRQVILKADFDSIERAIIEAFELNYPPDLVWIDAVRVQVPSTADCRARIMMSGFPSPLHTGQMVDGSLADGRYRENSSEAVMDFGVPARFWGNEKANQWYCVYAIAGASDTSFTLKAMPVMRYASQVAQTITLRNNGDSADIGYGLISNELQSCKILVLSGASKGLVRPIIANNSDNGSGGTLTYSGSVLTMARGDWLIVLPNTNFRYLGMIFNDSSSNLLPFMKNKNSVAWGSRRLIVSGAINGYQLLDLSYYVPPLAKRLHGLATATNGYDVKAALSYDGVEPTVLVHLSPPATDFIGSRGAGQFDCQLLDGNNLYLSNENTAQQLFWAVGWEE</sequence>
<organism evidence="1 2">
    <name type="scientific">Desulfobacca acetoxidans (strain ATCC 700848 / DSM 11109 / ASRB2)</name>
    <dbReference type="NCBI Taxonomy" id="880072"/>
    <lineage>
        <taxon>Bacteria</taxon>
        <taxon>Pseudomonadati</taxon>
        <taxon>Thermodesulfobacteriota</taxon>
        <taxon>Desulfobaccia</taxon>
        <taxon>Desulfobaccales</taxon>
        <taxon>Desulfobaccaceae</taxon>
        <taxon>Desulfobacca</taxon>
    </lineage>
</organism>